<reference evidence="2" key="2">
    <citation type="journal article" date="2007" name="Science">
        <title>Draft genome sequence of the sexually transmitted pathogen Trichomonas vaginalis.</title>
        <authorList>
            <person name="Carlton J.M."/>
            <person name="Hirt R.P."/>
            <person name="Silva J.C."/>
            <person name="Delcher A.L."/>
            <person name="Schatz M."/>
            <person name="Zhao Q."/>
            <person name="Wortman J.R."/>
            <person name="Bidwell S.L."/>
            <person name="Alsmark U.C.M."/>
            <person name="Besteiro S."/>
            <person name="Sicheritz-Ponten T."/>
            <person name="Noel C.J."/>
            <person name="Dacks J.B."/>
            <person name="Foster P.G."/>
            <person name="Simillion C."/>
            <person name="Van de Peer Y."/>
            <person name="Miranda-Saavedra D."/>
            <person name="Barton G.J."/>
            <person name="Westrop G.D."/>
            <person name="Mueller S."/>
            <person name="Dessi D."/>
            <person name="Fiori P.L."/>
            <person name="Ren Q."/>
            <person name="Paulsen I."/>
            <person name="Zhang H."/>
            <person name="Bastida-Corcuera F.D."/>
            <person name="Simoes-Barbosa A."/>
            <person name="Brown M.T."/>
            <person name="Hayes R.D."/>
            <person name="Mukherjee M."/>
            <person name="Okumura C.Y."/>
            <person name="Schneider R."/>
            <person name="Smith A.J."/>
            <person name="Vanacova S."/>
            <person name="Villalvazo M."/>
            <person name="Haas B.J."/>
            <person name="Pertea M."/>
            <person name="Feldblyum T.V."/>
            <person name="Utterback T.R."/>
            <person name="Shu C.L."/>
            <person name="Osoegawa K."/>
            <person name="de Jong P.J."/>
            <person name="Hrdy I."/>
            <person name="Horvathova L."/>
            <person name="Zubacova Z."/>
            <person name="Dolezal P."/>
            <person name="Malik S.B."/>
            <person name="Logsdon J.M. Jr."/>
            <person name="Henze K."/>
            <person name="Gupta A."/>
            <person name="Wang C.C."/>
            <person name="Dunne R.L."/>
            <person name="Upcroft J.A."/>
            <person name="Upcroft P."/>
            <person name="White O."/>
            <person name="Salzberg S.L."/>
            <person name="Tang P."/>
            <person name="Chiu C.-H."/>
            <person name="Lee Y.-S."/>
            <person name="Embley T.M."/>
            <person name="Coombs G.H."/>
            <person name="Mottram J.C."/>
            <person name="Tachezy J."/>
            <person name="Fraser-Liggett C.M."/>
            <person name="Johnson P.J."/>
        </authorList>
    </citation>
    <scope>NUCLEOTIDE SEQUENCE [LARGE SCALE GENOMIC DNA]</scope>
    <source>
        <strain evidence="2">G3</strain>
    </source>
</reference>
<evidence type="ECO:0000313" key="3">
    <source>
        <dbReference type="Proteomes" id="UP000001542"/>
    </source>
</evidence>
<sequence length="603" mass="69392">MDEYKEAEIDFLSKNEVSSSKSGDQNIDISYDTAIFHFMESFNQQNLQECLEIIHIILQAMANIHENDISCFITSGVMVQFFDVLEWDIDVHNQTYELILCVIQVIEKLISFTNFQFAHSLIYHDIITHLVSIIAKHDYKTIVPCLKCLRSLIQADCSHAVPVLLNVAPIEFYSEILQSDADTIPEQSVQEIINLLYDMLNSGFLTVDVPQFHDIYTNEEQENNEEQPPQPNPQENVQQEENQEIQEEDLPVEVLEQLPPKPQFVPKSVHKLDVMEEEKRIKEKFSSSDDEVKDDSSASGDGEIDEPVDISIQPIQLPPKPAENEDIIKSFFELFEEIFSLKEDNYKLIALQGFKSLFHRDPRFWSDKIFDVMLEGKFYNELSSPSYRVRNASIKLLITIFKRRKTNGPLSTKIVVDNLLVPEDNPEDQSENWPKNSIASDTTKLIKTMIENDPKKRKNFINDGYYDILNEVLGKSSFALKKLLLISLVDVTNSYRDDKTYIIRKAFESGMKPYFIEALQLPEQRYAALSAELLMRMIYAYNTYAENVVTKSFTDEDRTIIIDLINDDELSDDYVEMLIKLNNLIGGDGESSDSDSGTGMFNF</sequence>
<dbReference type="KEGG" id="tva:4769020"/>
<feature type="region of interest" description="Disordered" evidence="1">
    <location>
        <begin position="280"/>
        <end position="306"/>
    </location>
</feature>
<dbReference type="VEuPathDB" id="TrichDB:TVAGG3_0550870"/>
<dbReference type="InterPro" id="IPR016024">
    <property type="entry name" value="ARM-type_fold"/>
</dbReference>
<evidence type="ECO:0000313" key="2">
    <source>
        <dbReference type="EMBL" id="EAY11069.1"/>
    </source>
</evidence>
<proteinExistence type="predicted"/>
<gene>
    <name evidence="2" type="ORF">TVAG_044930</name>
</gene>
<evidence type="ECO:0000256" key="1">
    <source>
        <dbReference type="SAM" id="MobiDB-lite"/>
    </source>
</evidence>
<dbReference type="VEuPathDB" id="TrichDB:TVAG_044930"/>
<dbReference type="SMR" id="A2E8E1"/>
<keyword evidence="3" id="KW-1185">Reference proteome</keyword>
<accession>A2E8E1</accession>
<dbReference type="SUPFAM" id="SSF48371">
    <property type="entry name" value="ARM repeat"/>
    <property type="match status" value="1"/>
</dbReference>
<dbReference type="Proteomes" id="UP000001542">
    <property type="component" value="Unassembled WGS sequence"/>
</dbReference>
<dbReference type="RefSeq" id="XP_001323292.1">
    <property type="nucleotide sequence ID" value="XM_001323257.1"/>
</dbReference>
<protein>
    <submittedName>
        <fullName evidence="2">Uncharacterized protein</fullName>
    </submittedName>
</protein>
<reference evidence="2" key="1">
    <citation type="submission" date="2006-10" db="EMBL/GenBank/DDBJ databases">
        <authorList>
            <person name="Amadeo P."/>
            <person name="Zhao Q."/>
            <person name="Wortman J."/>
            <person name="Fraser-Liggett C."/>
            <person name="Carlton J."/>
        </authorList>
    </citation>
    <scope>NUCLEOTIDE SEQUENCE</scope>
    <source>
        <strain evidence="2">G3</strain>
    </source>
</reference>
<organism evidence="2 3">
    <name type="scientific">Trichomonas vaginalis (strain ATCC PRA-98 / G3)</name>
    <dbReference type="NCBI Taxonomy" id="412133"/>
    <lineage>
        <taxon>Eukaryota</taxon>
        <taxon>Metamonada</taxon>
        <taxon>Parabasalia</taxon>
        <taxon>Trichomonadida</taxon>
        <taxon>Trichomonadidae</taxon>
        <taxon>Trichomonas</taxon>
    </lineage>
</organism>
<dbReference type="InParanoid" id="A2E8E1"/>
<name>A2E8E1_TRIV3</name>
<dbReference type="AlphaFoldDB" id="A2E8E1"/>
<dbReference type="EMBL" id="DS113326">
    <property type="protein sequence ID" value="EAY11069.1"/>
    <property type="molecule type" value="Genomic_DNA"/>
</dbReference>
<feature type="region of interest" description="Disordered" evidence="1">
    <location>
        <begin position="219"/>
        <end position="246"/>
    </location>
</feature>